<geneLocation type="chloroplast" evidence="12"/>
<evidence type="ECO:0000256" key="2">
    <source>
        <dbReference type="ARBA" id="ARBA00005712"/>
    </source>
</evidence>
<keyword evidence="3 8" id="KW-0813">Transport</keyword>
<feature type="domain" description="ATP synthase epsilon subunit C-terminal" evidence="10">
    <location>
        <begin position="82"/>
        <end position="125"/>
    </location>
</feature>
<evidence type="ECO:0000259" key="11">
    <source>
        <dbReference type="Pfam" id="PF02823"/>
    </source>
</evidence>
<dbReference type="InterPro" id="IPR020546">
    <property type="entry name" value="ATP_synth_F1_dsu/esu_N"/>
</dbReference>
<dbReference type="InterPro" id="IPR036771">
    <property type="entry name" value="ATPsynth_dsu/esu_N"/>
</dbReference>
<dbReference type="Pfam" id="PF02823">
    <property type="entry name" value="ATP-synt_DE_N"/>
    <property type="match status" value="1"/>
</dbReference>
<dbReference type="InterPro" id="IPR001469">
    <property type="entry name" value="ATP_synth_F1_dsu/esu"/>
</dbReference>
<dbReference type="EMBL" id="JN643723">
    <property type="protein sequence ID" value="AEQ94260.1"/>
    <property type="molecule type" value="Genomic_DNA"/>
</dbReference>
<evidence type="ECO:0000313" key="12">
    <source>
        <dbReference type="EMBL" id="AEQ94260.1"/>
    </source>
</evidence>
<sequence>MLVPDRVFWKNKATEIILPTLNGQIGVLSNHIPVLTGLDIGTILIRTSDSVDWLVICIMGGFALVKNNQITVLVNEAEFSSDIDIATAESLFLEAKTNLEKVSEGKQKLDANLQFKKAKARFQVVRQAK</sequence>
<keyword evidence="9 12" id="KW-0934">Plastid</keyword>
<dbReference type="PANTHER" id="PTHR13822:SF10">
    <property type="entry name" value="ATP SYNTHASE EPSILON CHAIN, CHLOROPLASTIC"/>
    <property type="match status" value="1"/>
</dbReference>
<dbReference type="GO" id="GO:0046933">
    <property type="term" value="F:proton-transporting ATP synthase activity, rotational mechanism"/>
    <property type="evidence" value="ECO:0007669"/>
    <property type="project" value="UniProtKB-UniRule"/>
</dbReference>
<protein>
    <recommendedName>
        <fullName evidence="8 9">ATP synthase epsilon chain, chloroplastic</fullName>
    </recommendedName>
    <alternativeName>
        <fullName evidence="8">ATP synthase F1 sector epsilon subunit</fullName>
    </alternativeName>
    <alternativeName>
        <fullName evidence="8">F-ATPase epsilon subunit</fullName>
    </alternativeName>
</protein>
<evidence type="ECO:0000256" key="6">
    <source>
        <dbReference type="ARBA" id="ARBA00023196"/>
    </source>
</evidence>
<keyword evidence="4 8" id="KW-0406">Ion transport</keyword>
<keyword evidence="5 8" id="KW-0472">Membrane</keyword>
<comment type="similarity">
    <text evidence="2 8 9">Belongs to the ATPase epsilon chain family.</text>
</comment>
<proteinExistence type="inferred from homology"/>
<feature type="domain" description="ATP synthase F1 complex delta/epsilon subunit N-terminal" evidence="11">
    <location>
        <begin position="3"/>
        <end position="77"/>
    </location>
</feature>
<name>H8ZXI0_9EUGL</name>
<dbReference type="NCBIfam" id="TIGR01216">
    <property type="entry name" value="ATP_synt_epsi"/>
    <property type="match status" value="1"/>
</dbReference>
<keyword evidence="8 9" id="KW-0793">Thylakoid</keyword>
<dbReference type="Gene3D" id="6.10.140.480">
    <property type="match status" value="1"/>
</dbReference>
<evidence type="ECO:0000256" key="7">
    <source>
        <dbReference type="ARBA" id="ARBA00023310"/>
    </source>
</evidence>
<accession>H8ZXI0</accession>
<keyword evidence="7 8" id="KW-0066">ATP synthesis</keyword>
<evidence type="ECO:0000256" key="5">
    <source>
        <dbReference type="ARBA" id="ARBA00023136"/>
    </source>
</evidence>
<organism evidence="12">
    <name type="scientific">Eutreptia viridis</name>
    <dbReference type="NCBI Taxonomy" id="96908"/>
    <lineage>
        <taxon>Eukaryota</taxon>
        <taxon>Discoba</taxon>
        <taxon>Euglenozoa</taxon>
        <taxon>Euglenida</taxon>
        <taxon>Spirocuta</taxon>
        <taxon>Euglenophyceae</taxon>
        <taxon>Eutreptiales</taxon>
        <taxon>Eutreptiaceae</taxon>
        <taxon>Eutreptia</taxon>
    </lineage>
</organism>
<keyword evidence="12" id="KW-0150">Chloroplast</keyword>
<reference evidence="12" key="2">
    <citation type="submission" date="2013-03" db="EMBL/GenBank/DDBJ databases">
        <authorList>
            <person name="Wiegert K.E."/>
            <person name="Bennett M.S."/>
            <person name="Triemer R.E."/>
        </authorList>
    </citation>
    <scope>NUCLEOTIDE SEQUENCE</scope>
</reference>
<dbReference type="GO" id="GO:0009535">
    <property type="term" value="C:chloroplast thylakoid membrane"/>
    <property type="evidence" value="ECO:0007669"/>
    <property type="project" value="UniProtKB-SubCell"/>
</dbReference>
<gene>
    <name evidence="8 12" type="primary">atpE</name>
</gene>
<dbReference type="AlphaFoldDB" id="H8ZXI0"/>
<dbReference type="Gene3D" id="2.60.15.10">
    <property type="entry name" value="F0F1 ATP synthase delta/epsilon subunit, N-terminal"/>
    <property type="match status" value="1"/>
</dbReference>
<evidence type="ECO:0000256" key="3">
    <source>
        <dbReference type="ARBA" id="ARBA00022448"/>
    </source>
</evidence>
<comment type="function">
    <text evidence="8 9">Produces ATP from ADP in the presence of a proton gradient across the membrane.</text>
</comment>
<evidence type="ECO:0000256" key="8">
    <source>
        <dbReference type="HAMAP-Rule" id="MF_00530"/>
    </source>
</evidence>
<dbReference type="Pfam" id="PF00401">
    <property type="entry name" value="ATP-synt_DE"/>
    <property type="match status" value="1"/>
</dbReference>
<dbReference type="CDD" id="cd12152">
    <property type="entry name" value="F1-ATPase_delta"/>
    <property type="match status" value="1"/>
</dbReference>
<dbReference type="GO" id="GO:0045259">
    <property type="term" value="C:proton-transporting ATP synthase complex"/>
    <property type="evidence" value="ECO:0007669"/>
    <property type="project" value="UniProtKB-KW"/>
</dbReference>
<dbReference type="GO" id="GO:0005524">
    <property type="term" value="F:ATP binding"/>
    <property type="evidence" value="ECO:0007669"/>
    <property type="project" value="UniProtKB-UniRule"/>
</dbReference>
<comment type="subunit">
    <text evidence="8 9">F-type ATPases have 2 components, CF(1) - the catalytic core - and CF(0) - the membrane proton channel. CF(1) has five subunits: alpha(3), beta(3), gamma(1), delta(1), epsilon(1). CF(0) has three main subunits: a, b and c.</text>
</comment>
<keyword evidence="6 8" id="KW-0139">CF(1)</keyword>
<dbReference type="HAMAP" id="MF_00530">
    <property type="entry name" value="ATP_synth_epsil_bac"/>
    <property type="match status" value="1"/>
</dbReference>
<dbReference type="InterPro" id="IPR020547">
    <property type="entry name" value="ATP_synth_F1_esu_C"/>
</dbReference>
<evidence type="ECO:0000256" key="4">
    <source>
        <dbReference type="ARBA" id="ARBA00023065"/>
    </source>
</evidence>
<reference evidence="12" key="1">
    <citation type="journal article" date="2012" name="Protist">
        <title>Evolution of the chloroplast genome in photosynthetic euglenoids: a comparison of Eutreptia viridis and Euglena gracilis (Euglenophyta).</title>
        <authorList>
            <person name="Wiegert K.E."/>
            <person name="Bennett M.S."/>
            <person name="Triemer R.E."/>
        </authorList>
    </citation>
    <scope>NUCLEOTIDE SEQUENCE</scope>
</reference>
<evidence type="ECO:0000256" key="9">
    <source>
        <dbReference type="RuleBase" id="RU003655"/>
    </source>
</evidence>
<dbReference type="PANTHER" id="PTHR13822">
    <property type="entry name" value="ATP SYNTHASE DELTA/EPSILON CHAIN"/>
    <property type="match status" value="1"/>
</dbReference>
<evidence type="ECO:0000259" key="10">
    <source>
        <dbReference type="Pfam" id="PF00401"/>
    </source>
</evidence>
<keyword evidence="8 9" id="KW-0375">Hydrogen ion transport</keyword>
<comment type="subcellular location">
    <subcellularLocation>
        <location evidence="1">Membrane</location>
        <topology evidence="1">Peripheral membrane protein</topology>
    </subcellularLocation>
    <subcellularLocation>
        <location evidence="8">Plastid</location>
        <location evidence="8">Chloroplast thylakoid membrane</location>
        <topology evidence="8">Peripheral membrane protein</topology>
    </subcellularLocation>
</comment>
<evidence type="ECO:0000256" key="1">
    <source>
        <dbReference type="ARBA" id="ARBA00004170"/>
    </source>
</evidence>
<dbReference type="SUPFAM" id="SSF51344">
    <property type="entry name" value="Epsilon subunit of F1F0-ATP synthase N-terminal domain"/>
    <property type="match status" value="1"/>
</dbReference>